<feature type="active site" description="Charge relay system" evidence="5">
    <location>
        <position position="141"/>
    </location>
</feature>
<feature type="domain" description="Amidase" evidence="7">
    <location>
        <begin position="86"/>
        <end position="536"/>
    </location>
</feature>
<keyword evidence="4" id="KW-0378">Hydrolase</keyword>
<evidence type="ECO:0000259" key="7">
    <source>
        <dbReference type="Pfam" id="PF01425"/>
    </source>
</evidence>
<gene>
    <name evidence="8" type="ORF">E4U09_007846</name>
</gene>
<dbReference type="PANTHER" id="PTHR46072">
    <property type="entry name" value="AMIDASE-RELATED-RELATED"/>
    <property type="match status" value="1"/>
</dbReference>
<dbReference type="GO" id="GO:0004040">
    <property type="term" value="F:amidase activity"/>
    <property type="evidence" value="ECO:0007669"/>
    <property type="project" value="UniProtKB-EC"/>
</dbReference>
<reference evidence="8 9" key="1">
    <citation type="journal article" date="2020" name="bioRxiv">
        <title>Whole genome comparisons of ergot fungi reveals the divergence and evolution of species within the genus Claviceps are the result of varying mechanisms driving genome evolution and host range expansion.</title>
        <authorList>
            <person name="Wyka S.A."/>
            <person name="Mondo S.J."/>
            <person name="Liu M."/>
            <person name="Dettman J."/>
            <person name="Nalam V."/>
            <person name="Broders K.D."/>
        </authorList>
    </citation>
    <scope>NUCLEOTIDE SEQUENCE [LARGE SCALE GENOMIC DNA]</scope>
    <source>
        <strain evidence="8 9">Clav52</strain>
    </source>
</reference>
<accession>A0A9P7Q9W2</accession>
<dbReference type="PANTHER" id="PTHR46072:SF3">
    <property type="entry name" value="AMIDASE"/>
    <property type="match status" value="1"/>
</dbReference>
<sequence length="554" mass="60912">MAVDRPEDWRVLAARKRKQVDSQIPTAWRLDGALLASALESGKLLEADISRRSRILSEQEIEITEQYSAEQLLRRLAQAGVTSVAVTTAFCKRAAIAQQLTSCLTEHFFDRALARAKYLDEYLSREGKPMGPLHGLPVSIKDSFCVEGVQSTLGYVAFLKKPAATAQSALVNMLLDLGAVLYVKTNVPQTLMTADSVNHIFGRTLNPNNIRLTAGGSSGGEGALMALRGSIMGVGTDIAGSVRIPAQCNGIYGFKPTADRIPFGGQVSPVETDRLPCLMPVVGPLAHSIADLRLFVKAIWDANPNRYDASAHAGPWQKLQHHTRPLTIGLVPEDEHFPLHPPIRRAMNSAVKALAAAGHKLVPLSNSADRSISYGNRLAFQYFTYAPRVDYLAASGEPPVTSVSHGYHPMFTGAFPVPQELEPLKKINAMQLALHKYQDAWRQTWVDKNIDVFLAPAAQNTAVAHDTYGWPPYSLLWNLVDYPACVIPYGKASKLLDPQPMYLNDGIQPNYEPEDVDGAPCALQIITPRFLDEQCLAYAEIIERDLHKVEAWWC</sequence>
<feature type="active site" description="Charge relay system" evidence="5">
    <location>
        <position position="217"/>
    </location>
</feature>
<dbReference type="PIRSF" id="PIRSF001221">
    <property type="entry name" value="Amidase_fungi"/>
    <property type="match status" value="1"/>
</dbReference>
<dbReference type="InterPro" id="IPR023631">
    <property type="entry name" value="Amidase_dom"/>
</dbReference>
<dbReference type="EMBL" id="SRRH01000853">
    <property type="protein sequence ID" value="KAG6284521.1"/>
    <property type="molecule type" value="Genomic_DNA"/>
</dbReference>
<feature type="active site" description="Acyl-ester intermediate" evidence="5">
    <location>
        <position position="241"/>
    </location>
</feature>
<evidence type="ECO:0000256" key="6">
    <source>
        <dbReference type="PIRSR" id="PIRSR001221-2"/>
    </source>
</evidence>
<dbReference type="AlphaFoldDB" id="A0A9P7Q9W2"/>
<feature type="binding site" evidence="6">
    <location>
        <position position="191"/>
    </location>
    <ligand>
        <name>substrate</name>
    </ligand>
</feature>
<dbReference type="Gene3D" id="3.90.1300.10">
    <property type="entry name" value="Amidase signature (AS) domain"/>
    <property type="match status" value="1"/>
</dbReference>
<evidence type="ECO:0000256" key="4">
    <source>
        <dbReference type="ARBA" id="ARBA00022801"/>
    </source>
</evidence>
<feature type="binding site" evidence="6">
    <location>
        <position position="217"/>
    </location>
    <ligand>
        <name>substrate</name>
    </ligand>
</feature>
<evidence type="ECO:0000313" key="8">
    <source>
        <dbReference type="EMBL" id="KAG6284521.1"/>
    </source>
</evidence>
<comment type="catalytic activity">
    <reaction evidence="1">
        <text>a monocarboxylic acid amide + H2O = a monocarboxylate + NH4(+)</text>
        <dbReference type="Rhea" id="RHEA:12020"/>
        <dbReference type="ChEBI" id="CHEBI:15377"/>
        <dbReference type="ChEBI" id="CHEBI:28938"/>
        <dbReference type="ChEBI" id="CHEBI:35757"/>
        <dbReference type="ChEBI" id="CHEBI:83628"/>
        <dbReference type="EC" id="3.5.1.4"/>
    </reaction>
</comment>
<organism evidence="8 9">
    <name type="scientific">Claviceps aff. purpurea</name>
    <dbReference type="NCBI Taxonomy" id="1967640"/>
    <lineage>
        <taxon>Eukaryota</taxon>
        <taxon>Fungi</taxon>
        <taxon>Dikarya</taxon>
        <taxon>Ascomycota</taxon>
        <taxon>Pezizomycotina</taxon>
        <taxon>Sordariomycetes</taxon>
        <taxon>Hypocreomycetidae</taxon>
        <taxon>Hypocreales</taxon>
        <taxon>Clavicipitaceae</taxon>
        <taxon>Claviceps</taxon>
    </lineage>
</organism>
<comment type="caution">
    <text evidence="8">The sequence shown here is derived from an EMBL/GenBank/DDBJ whole genome shotgun (WGS) entry which is preliminary data.</text>
</comment>
<protein>
    <recommendedName>
        <fullName evidence="3">amidase</fullName>
        <ecNumber evidence="3">3.5.1.4</ecNumber>
    </recommendedName>
</protein>
<name>A0A9P7Q9W2_9HYPO</name>
<evidence type="ECO:0000256" key="2">
    <source>
        <dbReference type="ARBA" id="ARBA00009199"/>
    </source>
</evidence>
<evidence type="ECO:0000256" key="1">
    <source>
        <dbReference type="ARBA" id="ARBA00001311"/>
    </source>
</evidence>
<proteinExistence type="inferred from homology"/>
<comment type="similarity">
    <text evidence="2">Belongs to the amidase family.</text>
</comment>
<dbReference type="InterPro" id="IPR020556">
    <property type="entry name" value="Amidase_CS"/>
</dbReference>
<dbReference type="InterPro" id="IPR036928">
    <property type="entry name" value="AS_sf"/>
</dbReference>
<evidence type="ECO:0000256" key="3">
    <source>
        <dbReference type="ARBA" id="ARBA00012922"/>
    </source>
</evidence>
<dbReference type="Proteomes" id="UP000707071">
    <property type="component" value="Unassembled WGS sequence"/>
</dbReference>
<keyword evidence="9" id="KW-1185">Reference proteome</keyword>
<feature type="binding site" evidence="6">
    <location>
        <begin position="238"/>
        <end position="241"/>
    </location>
    <ligand>
        <name>substrate</name>
    </ligand>
</feature>
<dbReference type="EC" id="3.5.1.4" evidence="3"/>
<evidence type="ECO:0000313" key="9">
    <source>
        <dbReference type="Proteomes" id="UP000707071"/>
    </source>
</evidence>
<dbReference type="PROSITE" id="PS00571">
    <property type="entry name" value="AMIDASES"/>
    <property type="match status" value="1"/>
</dbReference>
<dbReference type="Pfam" id="PF01425">
    <property type="entry name" value="Amidase"/>
    <property type="match status" value="1"/>
</dbReference>
<evidence type="ECO:0000256" key="5">
    <source>
        <dbReference type="PIRSR" id="PIRSR001221-1"/>
    </source>
</evidence>
<dbReference type="SUPFAM" id="SSF75304">
    <property type="entry name" value="Amidase signature (AS) enzymes"/>
    <property type="match status" value="1"/>
</dbReference>